<dbReference type="PROSITE" id="PS51128">
    <property type="entry name" value="ZF_DKSA_2"/>
    <property type="match status" value="1"/>
</dbReference>
<evidence type="ECO:0000313" key="6">
    <source>
        <dbReference type="EMBL" id="OAP91278.1"/>
    </source>
</evidence>
<feature type="zinc finger region" description="dksA C4-type" evidence="4">
    <location>
        <begin position="37"/>
        <end position="61"/>
    </location>
</feature>
<protein>
    <submittedName>
        <fullName evidence="6">Molecular chaperone DnaK</fullName>
    </submittedName>
</protein>
<keyword evidence="2" id="KW-0863">Zinc-finger</keyword>
<proteinExistence type="predicted"/>
<dbReference type="eggNOG" id="COG1734">
    <property type="taxonomic scope" value="Bacteria"/>
</dbReference>
<dbReference type="Gene3D" id="1.20.120.910">
    <property type="entry name" value="DksA, coiled-coil domain"/>
    <property type="match status" value="1"/>
</dbReference>
<keyword evidence="3" id="KW-0862">Zinc</keyword>
<dbReference type="AlphaFoldDB" id="A0A179BHS8"/>
<evidence type="ECO:0000256" key="1">
    <source>
        <dbReference type="ARBA" id="ARBA00022723"/>
    </source>
</evidence>
<dbReference type="EMBL" id="LWBS01000391">
    <property type="protein sequence ID" value="OAP91278.1"/>
    <property type="molecule type" value="Genomic_DNA"/>
</dbReference>
<organism evidence="6">
    <name type="scientific">Rhizobium leguminosarum</name>
    <dbReference type="NCBI Taxonomy" id="384"/>
    <lineage>
        <taxon>Bacteria</taxon>
        <taxon>Pseudomonadati</taxon>
        <taxon>Pseudomonadota</taxon>
        <taxon>Alphaproteobacteria</taxon>
        <taxon>Hyphomicrobiales</taxon>
        <taxon>Rhizobiaceae</taxon>
        <taxon>Rhizobium/Agrobacterium group</taxon>
        <taxon>Rhizobium</taxon>
    </lineage>
</organism>
<feature type="domain" description="Zinc finger DksA/TraR C4-type" evidence="5">
    <location>
        <begin position="33"/>
        <end position="67"/>
    </location>
</feature>
<dbReference type="SUPFAM" id="SSF57716">
    <property type="entry name" value="Glucocorticoid receptor-like (DNA-binding domain)"/>
    <property type="match status" value="1"/>
</dbReference>
<comment type="caution">
    <text evidence="6">The sequence shown here is derived from an EMBL/GenBank/DDBJ whole genome shotgun (WGS) entry which is preliminary data.</text>
</comment>
<accession>A0A179BHS8</accession>
<sequence length="73" mass="8533">MTIELNYDRAEELAAKERQAGIRRLQAALERDGSCECHDCEHEIEPARREAMPSATRCIACQTRSEQRMRRKR</sequence>
<gene>
    <name evidence="6" type="ORF">A4U53_27845</name>
</gene>
<evidence type="ECO:0000256" key="3">
    <source>
        <dbReference type="ARBA" id="ARBA00022833"/>
    </source>
</evidence>
<keyword evidence="1" id="KW-0479">Metal-binding</keyword>
<reference evidence="6" key="1">
    <citation type="submission" date="2016-04" db="EMBL/GenBank/DDBJ databases">
        <title>Fast-growing isolate from the root nodules of Vavilovia formosa.</title>
        <authorList>
            <person name="Kimeklis A."/>
            <person name="Safronova V."/>
            <person name="Belimov A."/>
            <person name="Andronov E."/>
        </authorList>
    </citation>
    <scope>NUCLEOTIDE SEQUENCE [LARGE SCALE GENOMIC DNA]</scope>
    <source>
        <strain evidence="6">Vaf-46</strain>
    </source>
</reference>
<evidence type="ECO:0000256" key="4">
    <source>
        <dbReference type="PROSITE-ProRule" id="PRU00510"/>
    </source>
</evidence>
<evidence type="ECO:0000256" key="2">
    <source>
        <dbReference type="ARBA" id="ARBA00022771"/>
    </source>
</evidence>
<dbReference type="Pfam" id="PF01258">
    <property type="entry name" value="zf-dskA_traR"/>
    <property type="match status" value="1"/>
</dbReference>
<dbReference type="InterPro" id="IPR000962">
    <property type="entry name" value="Znf_DskA_TraR"/>
</dbReference>
<name>A0A179BHS8_RHILE</name>
<evidence type="ECO:0000259" key="5">
    <source>
        <dbReference type="Pfam" id="PF01258"/>
    </source>
</evidence>
<dbReference type="GO" id="GO:0008270">
    <property type="term" value="F:zinc ion binding"/>
    <property type="evidence" value="ECO:0007669"/>
    <property type="project" value="UniProtKB-KW"/>
</dbReference>